<dbReference type="RefSeq" id="WP_012924808.1">
    <property type="nucleotide sequence ID" value="NC_013730.1"/>
</dbReference>
<dbReference type="PROSITE" id="PS50930">
    <property type="entry name" value="HTH_LYTTR"/>
    <property type="match status" value="1"/>
</dbReference>
<dbReference type="SUPFAM" id="SSF52172">
    <property type="entry name" value="CheY-like"/>
    <property type="match status" value="1"/>
</dbReference>
<evidence type="ECO:0000259" key="3">
    <source>
        <dbReference type="PROSITE" id="PS50930"/>
    </source>
</evidence>
<organism evidence="4 5">
    <name type="scientific">Spirosoma linguale (strain ATCC 33905 / DSM 74 / LMG 10896 / Claus 1)</name>
    <dbReference type="NCBI Taxonomy" id="504472"/>
    <lineage>
        <taxon>Bacteria</taxon>
        <taxon>Pseudomonadati</taxon>
        <taxon>Bacteroidota</taxon>
        <taxon>Cytophagia</taxon>
        <taxon>Cytophagales</taxon>
        <taxon>Cytophagaceae</taxon>
        <taxon>Spirosoma</taxon>
    </lineage>
</organism>
<dbReference type="SMART" id="SM00850">
    <property type="entry name" value="LytTR"/>
    <property type="match status" value="1"/>
</dbReference>
<keyword evidence="1" id="KW-0597">Phosphoprotein</keyword>
<sequence>MNTILILEDNLLDKIKLKGMLRELEYMNISTVSTIEQAQQIITTQPPLLLIVDVYLEGETGTDIIDTALANSVPILFVSASKDIAIYNGIPNKHLYGYLTKPIDPITLHATINLLTNKQTITVSEVLSSAMFIKQGKKEHKTSYSDIVWLEAEGNYTFIYSLSGKQAIKKSLRRVIEELDYRFAQCHKKYCVNLQYVTYVRRNAVRVNDREIPMTYFYKKNFLDKLHKLEEMTN</sequence>
<dbReference type="Pfam" id="PF00072">
    <property type="entry name" value="Response_reg"/>
    <property type="match status" value="1"/>
</dbReference>
<evidence type="ECO:0000313" key="5">
    <source>
        <dbReference type="Proteomes" id="UP000002028"/>
    </source>
</evidence>
<dbReference type="eggNOG" id="COG3279">
    <property type="taxonomic scope" value="Bacteria"/>
</dbReference>
<dbReference type="KEGG" id="sli:Slin_0191"/>
<protein>
    <submittedName>
        <fullName evidence="4">Two component transcriptional regulator, LytTR family</fullName>
    </submittedName>
</protein>
<dbReference type="GO" id="GO:0000156">
    <property type="term" value="F:phosphorelay response regulator activity"/>
    <property type="evidence" value="ECO:0007669"/>
    <property type="project" value="InterPro"/>
</dbReference>
<dbReference type="SMART" id="SM00448">
    <property type="entry name" value="REC"/>
    <property type="match status" value="1"/>
</dbReference>
<dbReference type="Pfam" id="PF04397">
    <property type="entry name" value="LytTR"/>
    <property type="match status" value="1"/>
</dbReference>
<dbReference type="Gene3D" id="2.40.50.1020">
    <property type="entry name" value="LytTr DNA-binding domain"/>
    <property type="match status" value="1"/>
</dbReference>
<dbReference type="GO" id="GO:0003677">
    <property type="term" value="F:DNA binding"/>
    <property type="evidence" value="ECO:0007669"/>
    <property type="project" value="InterPro"/>
</dbReference>
<dbReference type="InterPro" id="IPR007492">
    <property type="entry name" value="LytTR_DNA-bd_dom"/>
</dbReference>
<dbReference type="InterPro" id="IPR011006">
    <property type="entry name" value="CheY-like_superfamily"/>
</dbReference>
<dbReference type="Proteomes" id="UP000002028">
    <property type="component" value="Chromosome"/>
</dbReference>
<dbReference type="STRING" id="504472.Slin_0191"/>
<evidence type="ECO:0000259" key="2">
    <source>
        <dbReference type="PROSITE" id="PS50110"/>
    </source>
</evidence>
<dbReference type="PANTHER" id="PTHR37299">
    <property type="entry name" value="TRANSCRIPTIONAL REGULATOR-RELATED"/>
    <property type="match status" value="1"/>
</dbReference>
<feature type="domain" description="Response regulatory" evidence="2">
    <location>
        <begin position="3"/>
        <end position="116"/>
    </location>
</feature>
<keyword evidence="5" id="KW-1185">Reference proteome</keyword>
<evidence type="ECO:0000256" key="1">
    <source>
        <dbReference type="PROSITE-ProRule" id="PRU00169"/>
    </source>
</evidence>
<dbReference type="AlphaFoldDB" id="D2QCE5"/>
<name>D2QCE5_SPILD</name>
<feature type="modified residue" description="4-aspartylphosphate" evidence="1">
    <location>
        <position position="53"/>
    </location>
</feature>
<proteinExistence type="predicted"/>
<dbReference type="EMBL" id="CP001769">
    <property type="protein sequence ID" value="ADB36256.1"/>
    <property type="molecule type" value="Genomic_DNA"/>
</dbReference>
<evidence type="ECO:0000313" key="4">
    <source>
        <dbReference type="EMBL" id="ADB36256.1"/>
    </source>
</evidence>
<dbReference type="Gene3D" id="3.40.50.2300">
    <property type="match status" value="1"/>
</dbReference>
<feature type="domain" description="HTH LytTR-type" evidence="3">
    <location>
        <begin position="131"/>
        <end position="228"/>
    </location>
</feature>
<reference evidence="4 5" key="1">
    <citation type="journal article" date="2010" name="Stand. Genomic Sci.">
        <title>Complete genome sequence of Spirosoma linguale type strain (1).</title>
        <authorList>
            <person name="Lail K."/>
            <person name="Sikorski J."/>
            <person name="Saunders E."/>
            <person name="Lapidus A."/>
            <person name="Glavina Del Rio T."/>
            <person name="Copeland A."/>
            <person name="Tice H."/>
            <person name="Cheng J.-F."/>
            <person name="Lucas S."/>
            <person name="Nolan M."/>
            <person name="Bruce D."/>
            <person name="Goodwin L."/>
            <person name="Pitluck S."/>
            <person name="Ivanova N."/>
            <person name="Mavromatis K."/>
            <person name="Ovchinnikova G."/>
            <person name="Pati A."/>
            <person name="Chen A."/>
            <person name="Palaniappan K."/>
            <person name="Land M."/>
            <person name="Hauser L."/>
            <person name="Chang Y.-J."/>
            <person name="Jeffries C.D."/>
            <person name="Chain P."/>
            <person name="Brettin T."/>
            <person name="Detter J.C."/>
            <person name="Schuetze A."/>
            <person name="Rohde M."/>
            <person name="Tindall B.J."/>
            <person name="Goeker M."/>
            <person name="Bristow J."/>
            <person name="Eisen J.A."/>
            <person name="Markowitz V."/>
            <person name="Hugenholtz P."/>
            <person name="Kyrpides N.C."/>
            <person name="Klenk H.-P."/>
            <person name="Chen F."/>
        </authorList>
    </citation>
    <scope>NUCLEOTIDE SEQUENCE [LARGE SCALE GENOMIC DNA]</scope>
    <source>
        <strain evidence="5">ATCC 33905 / DSM 74 / LMG 10896 / Claus 1</strain>
    </source>
</reference>
<dbReference type="PROSITE" id="PS50110">
    <property type="entry name" value="RESPONSE_REGULATORY"/>
    <property type="match status" value="1"/>
</dbReference>
<dbReference type="InterPro" id="IPR001789">
    <property type="entry name" value="Sig_transdc_resp-reg_receiver"/>
</dbReference>
<dbReference type="InterPro" id="IPR046947">
    <property type="entry name" value="LytR-like"/>
</dbReference>
<dbReference type="PANTHER" id="PTHR37299:SF1">
    <property type="entry name" value="STAGE 0 SPORULATION PROTEIN A HOMOLOG"/>
    <property type="match status" value="1"/>
</dbReference>
<dbReference type="HOGENOM" id="CLU_000445_14_1_10"/>
<accession>D2QCE5</accession>
<gene>
    <name evidence="4" type="ordered locus">Slin_0191</name>
</gene>